<reference evidence="7" key="2">
    <citation type="submission" date="2021-01" db="EMBL/GenBank/DDBJ databases">
        <authorList>
            <person name="Schikora-Tamarit M.A."/>
        </authorList>
    </citation>
    <scope>NUCLEOTIDE SEQUENCE</scope>
    <source>
        <strain evidence="7">NCAIM Y.01608</strain>
    </source>
</reference>
<keyword evidence="3" id="KW-0498">Mitosis</keyword>
<dbReference type="OrthoDB" id="24948at2759"/>
<evidence type="ECO:0000256" key="1">
    <source>
        <dbReference type="ARBA" id="ARBA00006762"/>
    </source>
</evidence>
<dbReference type="PROSITE" id="PS51284">
    <property type="entry name" value="DOC"/>
    <property type="match status" value="1"/>
</dbReference>
<dbReference type="SMART" id="SM01337">
    <property type="entry name" value="APC10"/>
    <property type="match status" value="1"/>
</dbReference>
<dbReference type="InterPro" id="IPR004939">
    <property type="entry name" value="APC_su10/DOC_dom"/>
</dbReference>
<dbReference type="Gene3D" id="2.60.120.260">
    <property type="entry name" value="Galactose-binding domain-like"/>
    <property type="match status" value="1"/>
</dbReference>
<evidence type="ECO:0000256" key="2">
    <source>
        <dbReference type="ARBA" id="ARBA00022618"/>
    </source>
</evidence>
<dbReference type="RefSeq" id="XP_018209290.1">
    <property type="nucleotide sequence ID" value="XM_018354936.1"/>
</dbReference>
<dbReference type="GO" id="GO:0031145">
    <property type="term" value="P:anaphase-promoting complex-dependent catabolic process"/>
    <property type="evidence" value="ECO:0007669"/>
    <property type="project" value="EnsemblFungi"/>
</dbReference>
<keyword evidence="5" id="KW-0131">Cell cycle</keyword>
<evidence type="ECO:0000256" key="6">
    <source>
        <dbReference type="SAM" id="MobiDB-lite"/>
    </source>
</evidence>
<sequence>MSRFSDSSVHPVHESEDEHFEEDSVHGSEYETDGHFNNAAKSDEEELFTTGIRKLEHLGLIDIGNLAAWGVSTYKHGYGIKELREDSPFSYWQSDGQQPHFITIHFTKRVTVQRLSFYFNYQLDESYTPSKILVLAGSGEHDLMEVSSKEFFEPSGWQHIFFKGVRSDNLLKCYLIKICFLSNHQNGKDSHVRSIKVFSPLSENAMRSDIDSSLGVGFTSIKMLSESTIR</sequence>
<dbReference type="InterPro" id="IPR016901">
    <property type="entry name" value="APC10/Doc1"/>
</dbReference>
<evidence type="ECO:0000313" key="7">
    <source>
        <dbReference type="EMBL" id="KAH3676888.1"/>
    </source>
</evidence>
<organism evidence="7 8">
    <name type="scientific">Ogataea polymorpha</name>
    <dbReference type="NCBI Taxonomy" id="460523"/>
    <lineage>
        <taxon>Eukaryota</taxon>
        <taxon>Fungi</taxon>
        <taxon>Dikarya</taxon>
        <taxon>Ascomycota</taxon>
        <taxon>Saccharomycotina</taxon>
        <taxon>Pichiomycetes</taxon>
        <taxon>Pichiales</taxon>
        <taxon>Pichiaceae</taxon>
        <taxon>Ogataea</taxon>
    </lineage>
</organism>
<evidence type="ECO:0000313" key="8">
    <source>
        <dbReference type="Proteomes" id="UP000788993"/>
    </source>
</evidence>
<evidence type="ECO:0000256" key="4">
    <source>
        <dbReference type="ARBA" id="ARBA00022786"/>
    </source>
</evidence>
<comment type="similarity">
    <text evidence="1">Belongs to the APC10 family.</text>
</comment>
<dbReference type="EMBL" id="JAEUBD010000146">
    <property type="protein sequence ID" value="KAH3676888.1"/>
    <property type="molecule type" value="Genomic_DNA"/>
</dbReference>
<proteinExistence type="inferred from homology"/>
<evidence type="ECO:0000256" key="5">
    <source>
        <dbReference type="ARBA" id="ARBA00023306"/>
    </source>
</evidence>
<gene>
    <name evidence="7" type="ORF">OGATHE_001378</name>
</gene>
<name>A0A1B7SCU8_9ASCO</name>
<feature type="compositionally biased region" description="Basic and acidic residues" evidence="6">
    <location>
        <begin position="11"/>
        <end position="34"/>
    </location>
</feature>
<accession>A0A1B7SCU8</accession>
<feature type="region of interest" description="Disordered" evidence="6">
    <location>
        <begin position="1"/>
        <end position="41"/>
    </location>
</feature>
<dbReference type="AlphaFoldDB" id="A0A1B7SCU8"/>
<dbReference type="PANTHER" id="PTHR12936:SF0">
    <property type="entry name" value="ANAPHASE-PROMOTING COMPLEX SUBUNIT 10"/>
    <property type="match status" value="1"/>
</dbReference>
<dbReference type="GO" id="GO:0051301">
    <property type="term" value="P:cell division"/>
    <property type="evidence" value="ECO:0007669"/>
    <property type="project" value="UniProtKB-KW"/>
</dbReference>
<dbReference type="GO" id="GO:0070979">
    <property type="term" value="P:protein K11-linked ubiquitination"/>
    <property type="evidence" value="ECO:0007669"/>
    <property type="project" value="TreeGrafter"/>
</dbReference>
<dbReference type="CDD" id="cd08366">
    <property type="entry name" value="APC10"/>
    <property type="match status" value="1"/>
</dbReference>
<comment type="caution">
    <text evidence="7">The sequence shown here is derived from an EMBL/GenBank/DDBJ whole genome shotgun (WGS) entry which is preliminary data.</text>
</comment>
<keyword evidence="2" id="KW-0132">Cell division</keyword>
<evidence type="ECO:0000256" key="3">
    <source>
        <dbReference type="ARBA" id="ARBA00022776"/>
    </source>
</evidence>
<keyword evidence="8" id="KW-1185">Reference proteome</keyword>
<reference evidence="7" key="1">
    <citation type="journal article" date="2021" name="Open Biol.">
        <title>Shared evolutionary footprints suggest mitochondrial oxidative damage underlies multiple complex I losses in fungi.</title>
        <authorList>
            <person name="Schikora-Tamarit M.A."/>
            <person name="Marcet-Houben M."/>
            <person name="Nosek J."/>
            <person name="Gabaldon T."/>
        </authorList>
    </citation>
    <scope>NUCLEOTIDE SEQUENCE</scope>
    <source>
        <strain evidence="7">NCAIM Y.01608</strain>
    </source>
</reference>
<dbReference type="InterPro" id="IPR008979">
    <property type="entry name" value="Galactose-bd-like_sf"/>
</dbReference>
<dbReference type="GO" id="GO:0005680">
    <property type="term" value="C:anaphase-promoting complex"/>
    <property type="evidence" value="ECO:0007669"/>
    <property type="project" value="EnsemblFungi"/>
</dbReference>
<dbReference type="Proteomes" id="UP000788993">
    <property type="component" value="Unassembled WGS sequence"/>
</dbReference>
<dbReference type="PANTHER" id="PTHR12936">
    <property type="entry name" value="ANAPHASE-PROMOTING COMPLEX 10"/>
    <property type="match status" value="1"/>
</dbReference>
<dbReference type="SUPFAM" id="SSF49785">
    <property type="entry name" value="Galactose-binding domain-like"/>
    <property type="match status" value="1"/>
</dbReference>
<keyword evidence="4" id="KW-0833">Ubl conjugation pathway</keyword>
<dbReference type="Pfam" id="PF03256">
    <property type="entry name" value="ANAPC10"/>
    <property type="match status" value="1"/>
</dbReference>
<protein>
    <submittedName>
        <fullName evidence="7">Uncharacterized protein</fullName>
    </submittedName>
</protein>